<dbReference type="Proteomes" id="UP000323011">
    <property type="component" value="Unassembled WGS sequence"/>
</dbReference>
<feature type="compositionally biased region" description="Low complexity" evidence="3">
    <location>
        <begin position="1851"/>
        <end position="1861"/>
    </location>
</feature>
<feature type="chain" id="PRO_5022911365" description="Myotubularin phosphatase domain-containing protein" evidence="4">
    <location>
        <begin position="20"/>
        <end position="2194"/>
    </location>
</feature>
<dbReference type="InterPro" id="IPR029021">
    <property type="entry name" value="Prot-tyrosine_phosphatase-like"/>
</dbReference>
<dbReference type="PROSITE" id="PS51339">
    <property type="entry name" value="PPASE_MYOTUBULARIN"/>
    <property type="match status" value="1"/>
</dbReference>
<evidence type="ECO:0000256" key="2">
    <source>
        <dbReference type="PIRSR" id="PIRSR630564-2"/>
    </source>
</evidence>
<feature type="compositionally biased region" description="Low complexity" evidence="3">
    <location>
        <begin position="1728"/>
        <end position="1737"/>
    </location>
</feature>
<evidence type="ECO:0000313" key="7">
    <source>
        <dbReference type="Proteomes" id="UP000323011"/>
    </source>
</evidence>
<dbReference type="PANTHER" id="PTHR10807:SF128">
    <property type="entry name" value="PHOSPHATIDYLINOSITOL-3,5-BISPHOSPHATE 3-PHOSPHATASE"/>
    <property type="match status" value="1"/>
</dbReference>
<evidence type="ECO:0000256" key="4">
    <source>
        <dbReference type="SAM" id="SignalP"/>
    </source>
</evidence>
<dbReference type="PANTHER" id="PTHR10807">
    <property type="entry name" value="MYOTUBULARIN-RELATED"/>
    <property type="match status" value="1"/>
</dbReference>
<feature type="compositionally biased region" description="Acidic residues" evidence="3">
    <location>
        <begin position="826"/>
        <end position="836"/>
    </location>
</feature>
<feature type="region of interest" description="Disordered" evidence="3">
    <location>
        <begin position="1247"/>
        <end position="1308"/>
    </location>
</feature>
<name>A0A5A8CFP5_CAFRO</name>
<feature type="region of interest" description="Disordered" evidence="3">
    <location>
        <begin position="1825"/>
        <end position="1881"/>
    </location>
</feature>
<feature type="compositionally biased region" description="Low complexity" evidence="3">
    <location>
        <begin position="1263"/>
        <end position="1281"/>
    </location>
</feature>
<feature type="region of interest" description="Disordered" evidence="3">
    <location>
        <begin position="266"/>
        <end position="288"/>
    </location>
</feature>
<dbReference type="PROSITE" id="PS00383">
    <property type="entry name" value="TYR_PHOSPHATASE_1"/>
    <property type="match status" value="1"/>
</dbReference>
<comment type="caution">
    <text evidence="6">The sequence shown here is derived from an EMBL/GenBank/DDBJ whole genome shotgun (WGS) entry which is preliminary data.</text>
</comment>
<keyword evidence="4" id="KW-0732">Signal</keyword>
<feature type="region of interest" description="Disordered" evidence="3">
    <location>
        <begin position="1015"/>
        <end position="1095"/>
    </location>
</feature>
<feature type="region of interest" description="Disordered" evidence="3">
    <location>
        <begin position="809"/>
        <end position="849"/>
    </location>
</feature>
<feature type="compositionally biased region" description="Low complexity" evidence="3">
    <location>
        <begin position="1015"/>
        <end position="1037"/>
    </location>
</feature>
<feature type="compositionally biased region" description="Low complexity" evidence="3">
    <location>
        <begin position="1085"/>
        <end position="1095"/>
    </location>
</feature>
<accession>A0A5A8CFP5</accession>
<evidence type="ECO:0000256" key="1">
    <source>
        <dbReference type="PIRSR" id="PIRSR630564-1"/>
    </source>
</evidence>
<feature type="compositionally biased region" description="Pro residues" evidence="3">
    <location>
        <begin position="1071"/>
        <end position="1084"/>
    </location>
</feature>
<gene>
    <name evidence="6" type="ORF">FNF29_04492</name>
</gene>
<feature type="compositionally biased region" description="Low complexity" evidence="3">
    <location>
        <begin position="840"/>
        <end position="849"/>
    </location>
</feature>
<feature type="compositionally biased region" description="Gly residues" evidence="3">
    <location>
        <begin position="1738"/>
        <end position="1750"/>
    </location>
</feature>
<keyword evidence="7" id="KW-1185">Reference proteome</keyword>
<feature type="binding site" evidence="2">
    <location>
        <begin position="1961"/>
        <end position="1967"/>
    </location>
    <ligand>
        <name>substrate</name>
    </ligand>
</feature>
<dbReference type="SUPFAM" id="SSF52799">
    <property type="entry name" value="(Phosphotyrosine protein) phosphatases II"/>
    <property type="match status" value="2"/>
</dbReference>
<sequence length="2194" mass="222652">MISLVAVLLLAGAMAPAMAEDWPAPMVRSCAKTGKQCSDKVACISESDFCDTSGLSSSWRDIALGLRRGDEGSCVPVGQPAETFRKACDPRRPGAVQCGFGMDCNARAVCEPAGGGRAGDGCVDDDDCAAGPSGPLSNRCGADHTCTGLSLGAACGGPLHTNSARACAAGLYCNATSSSNSSAPGQCLERIPAWSPCAADEEMVFPDTAAVVGIAPSTFIEPCQRGSICATVSPDGAKTVPRCTPLGVFGDGAVINVLPFEHRDRSFRNHDESPSQLGRPHHHNATETRTGSNLLCASGFAMASSLNETHYRLSCADPVSATYLTNKIGQPCDLHEEDPLATFPYVCVPGLGPGISPGLAAPWQWRSDAVAIFQKLATCRMGAEVNGSGTAGGSCGREGVFSLGGCAYYGCFDLFAEATCLTNGLIWDRASWNTVGAGVAECFAPQMALPEDIFRCVWRGQNMANCSAMPGAGSGAGVCPYRPRDGLSTEERDGVTIAIVFAAVGVIVVGVSAFAMRTAMADQGKAGWGLMRRLRHRMAGNKDGVSSEFNDLNLQLKATRDFLADLSRKCAAFEEAATAFEAAGVAFRDALQTICASEGTQRSLGPAAATALGAAQGRLLSEGVLTARAVAASLRDAATSPSLLGELASIKAAKQALYDLNEDRRRLQGGIGAARSGLLEAAADHREASERFGEQQSGLIARMRSVERAIDLGVAAALMRAAGAEANLAASVSDSMAEVREWAGTAATNLRSETFEWQDQRSACDTDYESAAAAPAPAAGAAESIDVALPRACNAAALIGSALAQPDDAAAHQAKSRSGHRARSEEDTDVDGDVDGEAGGTSVSASGAASGRLGMRAVAAATAAAVAALVPPAAGPASDADDSDADDEDGAVEAWGSKPRRSASKPSTSTTKPMPVKVPSGRVPSWAMWRVRPQLLPARAGPLRLVHGPPEAAGSAFAVMCVPAEPWSVATSLLHGELVVAWIDRVIDQSTANPGALLVTNFALRFFPYSPPDLSGAAAASPAGPQQAGQGSLAASGPAPPRPQSMPVAGKATGRAARMSRISSMMVGAGTPPPASATPPPPGRSPAAEAGAEADDAAAALGLPAAAPQPSADSRALSRSASVPAAAASTKPLRFPVLGDGSTGTLACFTGWTGSRDTRVDVTVIPLRSVVTARARGPKLPSDAPARLGDFYQHSPGSRLSLECCDGREASFDFSRAVAAEPKLREAGADATAVESEGAGAGVAVATDAEGPPHFAGGSAEQDGATSSAASDAGSTVATSGSVGGRATPVDSTPGDKPDTAAASPAPADSAMAAADAAGNALPAFGPVTASQLLTALTGGGAAGAAAGKRRTAAPASGGGLLFEDVYGFAKAHAAALVAALPDAERDQPASRAGSLPRALSAGWRVYEPAAELARMFVGRLRVSAATDPSGAVSMAVEALAETAAAQAAAAAAAAASAAARTSAASRGVSGPFGRSGDEEEEEDLLLVRRRAAAEAAAKSASPPVPAEGSAGAYWEARPVNKDYAMSPTYPGTIIVPSVASEEQLLGSAKFRSRQRFPAVTWVWGGVSLSRAAQPRTGMLSRTSTEDEDLVKWLCHGPELCVDDRAPAPAAAGGDAGAAPAAAGAGAGAGVGAAAAAQPRRVGQARQARLLAALPDDASGCGLVIFDARPALNARANRMKGGGWEQERQYPGARFVFLGVDNIHVVRDALLDLRKLCAEGVASWRASGGASKEAAAGAGAGARGGRGGAATRGRAASSASDRSRPRDGSASLAEPLQELEEEHEDSEEPETGEAGPEAPADAAVAGAASGRRGSLVVGAGRAGSLQAAAGDDRAGRSLSGGGAEATRRRLLASSSEAAVSADDGSLVSAMETESKTEADSARAAAAAAAATAAAGPEGAPTALSRSGDFSQLPVSREPAKWRSARHAVVGAAWPRLLVPILAGAARLARCLRAGRPALVHCSDGWDRTAQLTSLAQLCLDPYARTVEGFASLICKEWLSFGHQFGLRTGTGSPSAPKRSRARPPAAAASQRSPVFLQFLDAVWQLGRAHPTALQFGPAFLSAIADHAVSGRFGTFWGDHERDRVVESDAETATASLWTAVLSDPRPFVNPSYIPVSAADGAGAVSSPASAASPRGARLPSDAALVEAVARISAQTNAARTALRNAASLDVFAIDPPVSEEALGVWPHWLVRFAV</sequence>
<feature type="compositionally biased region" description="Low complexity" evidence="3">
    <location>
        <begin position="1792"/>
        <end position="1807"/>
    </location>
</feature>
<feature type="compositionally biased region" description="Low complexity" evidence="3">
    <location>
        <begin position="904"/>
        <end position="913"/>
    </location>
</feature>
<feature type="region of interest" description="Disordered" evidence="3">
    <location>
        <begin position="1728"/>
        <end position="1807"/>
    </location>
</feature>
<feature type="domain" description="Myotubularin phosphatase" evidence="5">
    <location>
        <begin position="1479"/>
        <end position="2143"/>
    </location>
</feature>
<feature type="region of interest" description="Disordered" evidence="3">
    <location>
        <begin position="2008"/>
        <end position="2028"/>
    </location>
</feature>
<feature type="signal peptide" evidence="4">
    <location>
        <begin position="1"/>
        <end position="19"/>
    </location>
</feature>
<evidence type="ECO:0000313" key="6">
    <source>
        <dbReference type="EMBL" id="KAA0151568.1"/>
    </source>
</evidence>
<feature type="compositionally biased region" description="Acidic residues" evidence="3">
    <location>
        <begin position="879"/>
        <end position="891"/>
    </location>
</feature>
<dbReference type="InterPro" id="IPR010569">
    <property type="entry name" value="Myotubularin-like_Pase_dom"/>
</dbReference>
<dbReference type="EMBL" id="VLTN01000026">
    <property type="protein sequence ID" value="KAA0151568.1"/>
    <property type="molecule type" value="Genomic_DNA"/>
</dbReference>
<organism evidence="6 7">
    <name type="scientific">Cafeteria roenbergensis</name>
    <name type="common">Marine flagellate</name>
    <dbReference type="NCBI Taxonomy" id="33653"/>
    <lineage>
        <taxon>Eukaryota</taxon>
        <taxon>Sar</taxon>
        <taxon>Stramenopiles</taxon>
        <taxon>Bigyra</taxon>
        <taxon>Opalozoa</taxon>
        <taxon>Bicosoecida</taxon>
        <taxon>Cafeteriaceae</taxon>
        <taxon>Cafeteria</taxon>
    </lineage>
</organism>
<evidence type="ECO:0000256" key="3">
    <source>
        <dbReference type="SAM" id="MobiDB-lite"/>
    </source>
</evidence>
<feature type="compositionally biased region" description="Low complexity" evidence="3">
    <location>
        <begin position="2012"/>
        <end position="2028"/>
    </location>
</feature>
<feature type="active site" description="Phosphocysteine intermediate" evidence="1">
    <location>
        <position position="1961"/>
    </location>
</feature>
<evidence type="ECO:0000259" key="5">
    <source>
        <dbReference type="PROSITE" id="PS51339"/>
    </source>
</evidence>
<feature type="compositionally biased region" description="Acidic residues" evidence="3">
    <location>
        <begin position="1777"/>
        <end position="1791"/>
    </location>
</feature>
<feature type="compositionally biased region" description="Low complexity" evidence="3">
    <location>
        <begin position="1751"/>
        <end position="1760"/>
    </location>
</feature>
<protein>
    <recommendedName>
        <fullName evidence="5">Myotubularin phosphatase domain-containing protein</fullName>
    </recommendedName>
</protein>
<dbReference type="GO" id="GO:0005737">
    <property type="term" value="C:cytoplasm"/>
    <property type="evidence" value="ECO:0007669"/>
    <property type="project" value="TreeGrafter"/>
</dbReference>
<proteinExistence type="predicted"/>
<dbReference type="Pfam" id="PF06602">
    <property type="entry name" value="Myotub-related"/>
    <property type="match status" value="2"/>
</dbReference>
<dbReference type="InterPro" id="IPR030564">
    <property type="entry name" value="Myotubularin"/>
</dbReference>
<feature type="region of interest" description="Disordered" evidence="3">
    <location>
        <begin position="873"/>
        <end position="919"/>
    </location>
</feature>
<dbReference type="InterPro" id="IPR016130">
    <property type="entry name" value="Tyr_Pase_AS"/>
</dbReference>
<reference evidence="6 7" key="1">
    <citation type="submission" date="2019-07" db="EMBL/GenBank/DDBJ databases">
        <title>Genomes of Cafeteria roenbergensis.</title>
        <authorList>
            <person name="Fischer M.G."/>
            <person name="Hackl T."/>
            <person name="Roman M."/>
        </authorList>
    </citation>
    <scope>NUCLEOTIDE SEQUENCE [LARGE SCALE GENOMIC DNA]</scope>
    <source>
        <strain evidence="6 7">BVI</strain>
    </source>
</reference>